<organism evidence="1">
    <name type="scientific">Pseudomonas phage Cygsa01</name>
    <dbReference type="NCBI Taxonomy" id="3138529"/>
    <lineage>
        <taxon>Viruses</taxon>
    </lineage>
</organism>
<protein>
    <submittedName>
        <fullName evidence="1">Clamp loader subunit</fullName>
    </submittedName>
</protein>
<evidence type="ECO:0000313" key="1">
    <source>
        <dbReference type="EMBL" id="XAI71084.1"/>
    </source>
</evidence>
<reference evidence="1" key="1">
    <citation type="journal article" date="2024" name="J. Gen. Virol.">
        <title>Novel phages of Pseudomonas syringae unveil numerous potential auxiliary metabolic genes.</title>
        <authorList>
            <person name="Feltin C."/>
            <person name="Garneau J.R."/>
            <person name="Morris C.E."/>
            <person name="Berard A."/>
            <person name="Torres-Barcelo C."/>
        </authorList>
    </citation>
    <scope>NUCLEOTIDE SEQUENCE</scope>
</reference>
<dbReference type="Gene3D" id="1.20.272.50">
    <property type="entry name" value="Bacteriophage clamp loader A subunit, A' domain"/>
    <property type="match status" value="1"/>
</dbReference>
<dbReference type="EMBL" id="PP179332">
    <property type="protein sequence ID" value="XAI71084.1"/>
    <property type="molecule type" value="Genomic_DNA"/>
</dbReference>
<name>A0AAU6W4K4_9VIRU</name>
<gene>
    <name evidence="1" type="ORF">Cygsa01_00038</name>
</gene>
<sequence length="132" mass="15329">MSEEVKVGLFDWLGALNTTKADLLNEASEKSYDPFIIRRGIAQNMDTVLLAQEMNKLHALPKRMQHDFFLRAITKKKRYGKWSKKESVLEKTQTISTFYNVSLREAQEYANLLTDDQVKELVERMDTGGRKK</sequence>
<proteinExistence type="predicted"/>
<dbReference type="GO" id="GO:0003677">
    <property type="term" value="F:DNA binding"/>
    <property type="evidence" value="ECO:0007669"/>
    <property type="project" value="InterPro"/>
</dbReference>
<accession>A0AAU6W4K4</accession>
<dbReference type="InterPro" id="IPR031868">
    <property type="entry name" value="Phage_clamp_gp62"/>
</dbReference>
<dbReference type="GO" id="GO:0006260">
    <property type="term" value="P:DNA replication"/>
    <property type="evidence" value="ECO:0007669"/>
    <property type="project" value="InterPro"/>
</dbReference>
<dbReference type="Pfam" id="PF16790">
    <property type="entry name" value="Phage_clamp_A"/>
    <property type="match status" value="1"/>
</dbReference>